<dbReference type="EC" id="3.-.-.-" evidence="5"/>
<organism evidence="5 6">
    <name type="scientific">Paenibacillus hodogayensis</name>
    <dbReference type="NCBI Taxonomy" id="279208"/>
    <lineage>
        <taxon>Bacteria</taxon>
        <taxon>Bacillati</taxon>
        <taxon>Bacillota</taxon>
        <taxon>Bacilli</taxon>
        <taxon>Bacillales</taxon>
        <taxon>Paenibacillaceae</taxon>
        <taxon>Paenibacillus</taxon>
    </lineage>
</organism>
<comment type="subcellular location">
    <subcellularLocation>
        <location evidence="1">Secreted</location>
    </subcellularLocation>
</comment>
<proteinExistence type="predicted"/>
<evidence type="ECO:0000256" key="3">
    <source>
        <dbReference type="SAM" id="Phobius"/>
    </source>
</evidence>
<dbReference type="InterPro" id="IPR051398">
    <property type="entry name" value="Polysacch_Deacetylase"/>
</dbReference>
<keyword evidence="3" id="KW-0812">Transmembrane</keyword>
<keyword evidence="3" id="KW-0472">Membrane</keyword>
<dbReference type="CDD" id="cd10969">
    <property type="entry name" value="CE4_Ecf1_like_5s"/>
    <property type="match status" value="1"/>
</dbReference>
<accession>A0ABV5W0N9</accession>
<dbReference type="SUPFAM" id="SSF88713">
    <property type="entry name" value="Glycoside hydrolase/deacetylase"/>
    <property type="match status" value="1"/>
</dbReference>
<name>A0ABV5W0N9_9BACL</name>
<dbReference type="PANTHER" id="PTHR34216:SF3">
    <property type="entry name" value="POLY-BETA-1,6-N-ACETYL-D-GLUCOSAMINE N-DEACETYLASE"/>
    <property type="match status" value="1"/>
</dbReference>
<protein>
    <submittedName>
        <fullName evidence="5">Polysaccharide deacetylase family protein</fullName>
        <ecNumber evidence="5">3.-.-.-</ecNumber>
    </submittedName>
</protein>
<comment type="caution">
    <text evidence="5">The sequence shown here is derived from an EMBL/GenBank/DDBJ whole genome shotgun (WGS) entry which is preliminary data.</text>
</comment>
<gene>
    <name evidence="5" type="ORF">ACFFNY_21380</name>
</gene>
<dbReference type="InterPro" id="IPR002509">
    <property type="entry name" value="NODB_dom"/>
</dbReference>
<keyword evidence="5" id="KW-0378">Hydrolase</keyword>
<dbReference type="EMBL" id="JBHMAG010000014">
    <property type="protein sequence ID" value="MFB9754128.1"/>
    <property type="molecule type" value="Genomic_DNA"/>
</dbReference>
<evidence type="ECO:0000313" key="5">
    <source>
        <dbReference type="EMBL" id="MFB9754128.1"/>
    </source>
</evidence>
<dbReference type="InterPro" id="IPR011330">
    <property type="entry name" value="Glyco_hydro/deAcase_b/a-brl"/>
</dbReference>
<keyword evidence="6" id="KW-1185">Reference proteome</keyword>
<reference evidence="5 6" key="1">
    <citation type="submission" date="2024-09" db="EMBL/GenBank/DDBJ databases">
        <authorList>
            <person name="Sun Q."/>
            <person name="Mori K."/>
        </authorList>
    </citation>
    <scope>NUCLEOTIDE SEQUENCE [LARGE SCALE GENOMIC DNA]</scope>
    <source>
        <strain evidence="5 6">JCM 12520</strain>
    </source>
</reference>
<evidence type="ECO:0000256" key="2">
    <source>
        <dbReference type="ARBA" id="ARBA00022729"/>
    </source>
</evidence>
<dbReference type="PROSITE" id="PS51677">
    <property type="entry name" value="NODB"/>
    <property type="match status" value="1"/>
</dbReference>
<dbReference type="GO" id="GO:0016787">
    <property type="term" value="F:hydrolase activity"/>
    <property type="evidence" value="ECO:0007669"/>
    <property type="project" value="UniProtKB-KW"/>
</dbReference>
<keyword evidence="2" id="KW-0732">Signal</keyword>
<sequence length="328" mass="37560">MAKAQSDRPVRSNDASAWGVSSSLLCIFSQTNWRQGMMKVDIMKTWFSAGKKAAAILLLLLAGLAIASFESDGKTKSTAERLKIPILMYHEFTTDPAQWDYATVSPEKFYNDLRTLKDNGFTPIFFKDIDLARQGKVKLPGKSVLITIDDGYYSTYEFAYPILKQMNMKATISIIGWSVGREYHNDGITPITRHFTWEQGKEMYESGLVDIQSHSFNLHNQSDGEHGVAPYTRETQEAYIERFKRDTLRIKELIEKRIGNEVVVYTYPYGVHNHMSETILRELGFKYSLTVDDGVSDFNANPYLLKRINVPFDLSSMELIKKIERENQ</sequence>
<evidence type="ECO:0000313" key="6">
    <source>
        <dbReference type="Proteomes" id="UP001589619"/>
    </source>
</evidence>
<dbReference type="Pfam" id="PF01522">
    <property type="entry name" value="Polysacc_deac_1"/>
    <property type="match status" value="1"/>
</dbReference>
<evidence type="ECO:0000256" key="1">
    <source>
        <dbReference type="ARBA" id="ARBA00004613"/>
    </source>
</evidence>
<dbReference type="PANTHER" id="PTHR34216">
    <property type="match status" value="1"/>
</dbReference>
<feature type="transmembrane region" description="Helical" evidence="3">
    <location>
        <begin position="53"/>
        <end position="69"/>
    </location>
</feature>
<feature type="domain" description="NodB homology" evidence="4">
    <location>
        <begin position="142"/>
        <end position="328"/>
    </location>
</feature>
<dbReference type="Proteomes" id="UP001589619">
    <property type="component" value="Unassembled WGS sequence"/>
</dbReference>
<evidence type="ECO:0000259" key="4">
    <source>
        <dbReference type="PROSITE" id="PS51677"/>
    </source>
</evidence>
<dbReference type="RefSeq" id="WP_344914596.1">
    <property type="nucleotide sequence ID" value="NZ_BAAAYO010000013.1"/>
</dbReference>
<keyword evidence="3" id="KW-1133">Transmembrane helix</keyword>
<dbReference type="Gene3D" id="3.20.20.370">
    <property type="entry name" value="Glycoside hydrolase/deacetylase"/>
    <property type="match status" value="1"/>
</dbReference>